<dbReference type="AlphaFoldDB" id="A0A1I7JA69"/>
<evidence type="ECO:0000313" key="4">
    <source>
        <dbReference type="EMBL" id="SFU82096.1"/>
    </source>
</evidence>
<dbReference type="SUPFAM" id="SSF47413">
    <property type="entry name" value="lambda repressor-like DNA-binding domains"/>
    <property type="match status" value="1"/>
</dbReference>
<name>A0A1I7JA69_9BACL</name>
<keyword evidence="1" id="KW-0238">DNA-binding</keyword>
<dbReference type="SMART" id="SM00530">
    <property type="entry name" value="HTH_XRE"/>
    <property type="match status" value="1"/>
</dbReference>
<feature type="region of interest" description="Disordered" evidence="2">
    <location>
        <begin position="1"/>
        <end position="25"/>
    </location>
</feature>
<evidence type="ECO:0000259" key="3">
    <source>
        <dbReference type="PROSITE" id="PS50943"/>
    </source>
</evidence>
<protein>
    <submittedName>
        <fullName evidence="4">Helix-turn-helix</fullName>
    </submittedName>
</protein>
<organism evidence="4 5">
    <name type="scientific">Alicyclobacillus macrosporangiidus</name>
    <dbReference type="NCBI Taxonomy" id="392015"/>
    <lineage>
        <taxon>Bacteria</taxon>
        <taxon>Bacillati</taxon>
        <taxon>Bacillota</taxon>
        <taxon>Bacilli</taxon>
        <taxon>Bacillales</taxon>
        <taxon>Alicyclobacillaceae</taxon>
        <taxon>Alicyclobacillus</taxon>
    </lineage>
</organism>
<dbReference type="GO" id="GO:0005829">
    <property type="term" value="C:cytosol"/>
    <property type="evidence" value="ECO:0007669"/>
    <property type="project" value="TreeGrafter"/>
</dbReference>
<dbReference type="InterPro" id="IPR001387">
    <property type="entry name" value="Cro/C1-type_HTH"/>
</dbReference>
<proteinExistence type="predicted"/>
<keyword evidence="5" id="KW-1185">Reference proteome</keyword>
<gene>
    <name evidence="4" type="ORF">SAMN05421543_10943</name>
</gene>
<dbReference type="STRING" id="392015.SAMN05421543_10943"/>
<feature type="domain" description="HTH cro/C1-type" evidence="3">
    <location>
        <begin position="11"/>
        <end position="65"/>
    </location>
</feature>
<dbReference type="CDD" id="cd00093">
    <property type="entry name" value="HTH_XRE"/>
    <property type="match status" value="1"/>
</dbReference>
<evidence type="ECO:0000256" key="1">
    <source>
        <dbReference type="ARBA" id="ARBA00023125"/>
    </source>
</evidence>
<evidence type="ECO:0000313" key="5">
    <source>
        <dbReference type="Proteomes" id="UP000183508"/>
    </source>
</evidence>
<dbReference type="OrthoDB" id="5461347at2"/>
<dbReference type="Gene3D" id="1.10.260.40">
    <property type="entry name" value="lambda repressor-like DNA-binding domains"/>
    <property type="match status" value="1"/>
</dbReference>
<dbReference type="GO" id="GO:0003700">
    <property type="term" value="F:DNA-binding transcription factor activity"/>
    <property type="evidence" value="ECO:0007669"/>
    <property type="project" value="TreeGrafter"/>
</dbReference>
<dbReference type="PROSITE" id="PS50943">
    <property type="entry name" value="HTH_CROC1"/>
    <property type="match status" value="1"/>
</dbReference>
<dbReference type="EMBL" id="FPBV01000009">
    <property type="protein sequence ID" value="SFU82096.1"/>
    <property type="molecule type" value="Genomic_DNA"/>
</dbReference>
<dbReference type="InterPro" id="IPR010982">
    <property type="entry name" value="Lambda_DNA-bd_dom_sf"/>
</dbReference>
<dbReference type="Proteomes" id="UP000183508">
    <property type="component" value="Unassembled WGS sequence"/>
</dbReference>
<dbReference type="Pfam" id="PF01381">
    <property type="entry name" value="HTH_3"/>
    <property type="match status" value="1"/>
</dbReference>
<dbReference type="InterPro" id="IPR050807">
    <property type="entry name" value="TransReg_Diox_bact_type"/>
</dbReference>
<dbReference type="PANTHER" id="PTHR46797:SF1">
    <property type="entry name" value="METHYLPHOSPHONATE SYNTHASE"/>
    <property type="match status" value="1"/>
</dbReference>
<dbReference type="GO" id="GO:0003677">
    <property type="term" value="F:DNA binding"/>
    <property type="evidence" value="ECO:0007669"/>
    <property type="project" value="UniProtKB-KW"/>
</dbReference>
<dbReference type="PANTHER" id="PTHR46797">
    <property type="entry name" value="HTH-TYPE TRANSCRIPTIONAL REGULATOR"/>
    <property type="match status" value="1"/>
</dbReference>
<sequence>MLDKKALGAAIRQQRKDKKLTQEQLSASTDLSRSYLADIEAGRYAPSVDALSRIAQSLDMDLNIVKRLNAQEQVTQ</sequence>
<accession>A0A1I7JA69</accession>
<evidence type="ECO:0000256" key="2">
    <source>
        <dbReference type="SAM" id="MobiDB-lite"/>
    </source>
</evidence>
<dbReference type="RefSeq" id="WP_074952084.1">
    <property type="nucleotide sequence ID" value="NZ_FPBV01000009.1"/>
</dbReference>
<reference evidence="5" key="1">
    <citation type="submission" date="2016-10" db="EMBL/GenBank/DDBJ databases">
        <authorList>
            <person name="Varghese N."/>
        </authorList>
    </citation>
    <scope>NUCLEOTIDE SEQUENCE [LARGE SCALE GENOMIC DNA]</scope>
    <source>
        <strain evidence="5">DSM 17980</strain>
    </source>
</reference>